<reference evidence="1" key="1">
    <citation type="journal article" date="2015" name="Nature">
        <title>Complex archaea that bridge the gap between prokaryotes and eukaryotes.</title>
        <authorList>
            <person name="Spang A."/>
            <person name="Saw J.H."/>
            <person name="Jorgensen S.L."/>
            <person name="Zaremba-Niedzwiedzka K."/>
            <person name="Martijn J."/>
            <person name="Lind A.E."/>
            <person name="van Eijk R."/>
            <person name="Schleper C."/>
            <person name="Guy L."/>
            <person name="Ettema T.J."/>
        </authorList>
    </citation>
    <scope>NUCLEOTIDE SEQUENCE</scope>
</reference>
<comment type="caution">
    <text evidence="1">The sequence shown here is derived from an EMBL/GenBank/DDBJ whole genome shotgun (WGS) entry which is preliminary data.</text>
</comment>
<feature type="non-terminal residue" evidence="1">
    <location>
        <position position="28"/>
    </location>
</feature>
<protein>
    <submittedName>
        <fullName evidence="1">Uncharacterized protein</fullName>
    </submittedName>
</protein>
<organism evidence="1">
    <name type="scientific">marine sediment metagenome</name>
    <dbReference type="NCBI Taxonomy" id="412755"/>
    <lineage>
        <taxon>unclassified sequences</taxon>
        <taxon>metagenomes</taxon>
        <taxon>ecological metagenomes</taxon>
    </lineage>
</organism>
<evidence type="ECO:0000313" key="1">
    <source>
        <dbReference type="EMBL" id="KKN02903.1"/>
    </source>
</evidence>
<gene>
    <name evidence="1" type="ORF">LCGC14_1112980</name>
</gene>
<dbReference type="EMBL" id="LAZR01005094">
    <property type="protein sequence ID" value="KKN02903.1"/>
    <property type="molecule type" value="Genomic_DNA"/>
</dbReference>
<proteinExistence type="predicted"/>
<dbReference type="AlphaFoldDB" id="A0A0F9QC96"/>
<name>A0A0F9QC96_9ZZZZ</name>
<accession>A0A0F9QC96</accession>
<sequence length="28" mass="2957">MENKTTRRASFKTIGMGLAAIFGVGSVN</sequence>